<sequence length="197" mass="22473">MPRTGLTPQEIRKKAVEITVNKMRLLGFDKVRLTDIAHEMGISHAALYNHFPSKEALLDTVSELWLADIDDTLAKITESDMPPDEMIHLWFLALHRMKRERVLTDIELFKAFDVASANMRPFISAHLNNMKQMLEKIIKKAAYAGIIAAGHEETAMHVLFEGTMSFHHPNLVAEFSERDRENKLEVLIDTLLKGLAQ</sequence>
<evidence type="ECO:0000259" key="3">
    <source>
        <dbReference type="PROSITE" id="PS50977"/>
    </source>
</evidence>
<dbReference type="Pfam" id="PF17935">
    <property type="entry name" value="TetR_C_27"/>
    <property type="match status" value="1"/>
</dbReference>
<dbReference type="Pfam" id="PF00440">
    <property type="entry name" value="TetR_N"/>
    <property type="match status" value="1"/>
</dbReference>
<dbReference type="InterPro" id="IPR050624">
    <property type="entry name" value="HTH-type_Tx_Regulator"/>
</dbReference>
<dbReference type="PROSITE" id="PS50977">
    <property type="entry name" value="HTH_TETR_2"/>
    <property type="match status" value="1"/>
</dbReference>
<dbReference type="PANTHER" id="PTHR43479:SF11">
    <property type="entry name" value="ACREF_ENVCD OPERON REPRESSOR-RELATED"/>
    <property type="match status" value="1"/>
</dbReference>
<dbReference type="KEGG" id="dap:Dacet_0040"/>
<dbReference type="InterPro" id="IPR009057">
    <property type="entry name" value="Homeodomain-like_sf"/>
</dbReference>
<feature type="DNA-binding region" description="H-T-H motif" evidence="2">
    <location>
        <begin position="32"/>
        <end position="51"/>
    </location>
</feature>
<dbReference type="eggNOG" id="COG1309">
    <property type="taxonomic scope" value="Bacteria"/>
</dbReference>
<dbReference type="AlphaFoldDB" id="D4H198"/>
<evidence type="ECO:0000313" key="4">
    <source>
        <dbReference type="EMBL" id="ADD66846.1"/>
    </source>
</evidence>
<protein>
    <submittedName>
        <fullName evidence="4">Transcriptional regulator, TetR family</fullName>
    </submittedName>
</protein>
<keyword evidence="5" id="KW-1185">Reference proteome</keyword>
<dbReference type="SUPFAM" id="SSF46689">
    <property type="entry name" value="Homeodomain-like"/>
    <property type="match status" value="1"/>
</dbReference>
<dbReference type="PaxDb" id="522772-Dacet_0040"/>
<dbReference type="EMBL" id="CP001968">
    <property type="protein sequence ID" value="ADD66846.1"/>
    <property type="molecule type" value="Genomic_DNA"/>
</dbReference>
<evidence type="ECO:0000256" key="1">
    <source>
        <dbReference type="ARBA" id="ARBA00023125"/>
    </source>
</evidence>
<dbReference type="OrthoDB" id="9802498at2"/>
<gene>
    <name evidence="4" type="ordered locus">Dacet_0040</name>
</gene>
<evidence type="ECO:0000256" key="2">
    <source>
        <dbReference type="PROSITE-ProRule" id="PRU00335"/>
    </source>
</evidence>
<reference evidence="4 5" key="1">
    <citation type="journal article" date="2010" name="Stand. Genomic Sci.">
        <title>Complete genome sequence of Denitrovibrio acetiphilus type strain (N2460).</title>
        <authorList>
            <person name="Kiss H."/>
            <person name="Lang E."/>
            <person name="Lapidus A."/>
            <person name="Copeland A."/>
            <person name="Nolan M."/>
            <person name="Glavina Del Rio T."/>
            <person name="Chen F."/>
            <person name="Lucas S."/>
            <person name="Tice H."/>
            <person name="Cheng J.F."/>
            <person name="Han C."/>
            <person name="Goodwin L."/>
            <person name="Pitluck S."/>
            <person name="Liolios K."/>
            <person name="Pati A."/>
            <person name="Ivanova N."/>
            <person name="Mavromatis K."/>
            <person name="Chen A."/>
            <person name="Palaniappan K."/>
            <person name="Land M."/>
            <person name="Hauser L."/>
            <person name="Chang Y.J."/>
            <person name="Jeffries C.D."/>
            <person name="Detter J.C."/>
            <person name="Brettin T."/>
            <person name="Spring S."/>
            <person name="Rohde M."/>
            <person name="Goker M."/>
            <person name="Woyke T."/>
            <person name="Bristow J."/>
            <person name="Eisen J.A."/>
            <person name="Markowitz V."/>
            <person name="Hugenholtz P."/>
            <person name="Kyrpides N.C."/>
            <person name="Klenk H.P."/>
        </authorList>
    </citation>
    <scope>NUCLEOTIDE SEQUENCE [LARGE SCALE GENOMIC DNA]</scope>
    <source>
        <strain evidence="5">DSM 12809 / NBRC 114555 / N2460</strain>
    </source>
</reference>
<dbReference type="PANTHER" id="PTHR43479">
    <property type="entry name" value="ACREF/ENVCD OPERON REPRESSOR-RELATED"/>
    <property type="match status" value="1"/>
</dbReference>
<dbReference type="GO" id="GO:0003677">
    <property type="term" value="F:DNA binding"/>
    <property type="evidence" value="ECO:0007669"/>
    <property type="project" value="UniProtKB-UniRule"/>
</dbReference>
<organism evidence="4 5">
    <name type="scientific">Denitrovibrio acetiphilus (strain DSM 12809 / NBRC 114555 / N2460)</name>
    <dbReference type="NCBI Taxonomy" id="522772"/>
    <lineage>
        <taxon>Bacteria</taxon>
        <taxon>Pseudomonadati</taxon>
        <taxon>Deferribacterota</taxon>
        <taxon>Deferribacteres</taxon>
        <taxon>Deferribacterales</taxon>
        <taxon>Geovibrionaceae</taxon>
        <taxon>Denitrovibrio</taxon>
    </lineage>
</organism>
<dbReference type="InterPro" id="IPR041478">
    <property type="entry name" value="TetR_C_27"/>
</dbReference>
<dbReference type="HOGENOM" id="CLU_069356_7_2_0"/>
<dbReference type="STRING" id="522772.Dacet_0040"/>
<accession>D4H198</accession>
<dbReference type="Gene3D" id="1.10.357.10">
    <property type="entry name" value="Tetracycline Repressor, domain 2"/>
    <property type="match status" value="1"/>
</dbReference>
<dbReference type="InParanoid" id="D4H198"/>
<proteinExistence type="predicted"/>
<dbReference type="Proteomes" id="UP000002012">
    <property type="component" value="Chromosome"/>
</dbReference>
<feature type="domain" description="HTH tetR-type" evidence="3">
    <location>
        <begin position="9"/>
        <end position="69"/>
    </location>
</feature>
<name>D4H198_DENA2</name>
<dbReference type="InterPro" id="IPR001647">
    <property type="entry name" value="HTH_TetR"/>
</dbReference>
<dbReference type="RefSeq" id="WP_013009394.1">
    <property type="nucleotide sequence ID" value="NC_013943.1"/>
</dbReference>
<keyword evidence="1 2" id="KW-0238">DNA-binding</keyword>
<evidence type="ECO:0000313" key="5">
    <source>
        <dbReference type="Proteomes" id="UP000002012"/>
    </source>
</evidence>